<dbReference type="GO" id="GO:0004519">
    <property type="term" value="F:endonuclease activity"/>
    <property type="evidence" value="ECO:0007669"/>
    <property type="project" value="UniProtKB-KW"/>
</dbReference>
<keyword evidence="1" id="KW-0378">Hydrolase</keyword>
<dbReference type="AlphaFoldDB" id="A0A2H0QUT4"/>
<reference evidence="1 2" key="1">
    <citation type="submission" date="2017-09" db="EMBL/GenBank/DDBJ databases">
        <title>Depth-based differentiation of microbial function through sediment-hosted aquifers and enrichment of novel symbionts in the deep terrestrial subsurface.</title>
        <authorList>
            <person name="Probst A.J."/>
            <person name="Ladd B."/>
            <person name="Jarett J.K."/>
            <person name="Geller-Mcgrath D.E."/>
            <person name="Sieber C.M."/>
            <person name="Emerson J.B."/>
            <person name="Anantharaman K."/>
            <person name="Thomas B.C."/>
            <person name="Malmstrom R."/>
            <person name="Stieglmeier M."/>
            <person name="Klingl A."/>
            <person name="Woyke T."/>
            <person name="Ryan C.M."/>
            <person name="Banfield J.F."/>
        </authorList>
    </citation>
    <scope>NUCLEOTIDE SEQUENCE [LARGE SCALE GENOMIC DNA]</scope>
    <source>
        <strain evidence="1">CG10_big_fil_rev_8_21_14_0_10_42_12</strain>
    </source>
</reference>
<dbReference type="Proteomes" id="UP000231333">
    <property type="component" value="Unassembled WGS sequence"/>
</dbReference>
<organism evidence="1 2">
    <name type="scientific">Candidatus Zambryskibacteria bacterium CG10_big_fil_rev_8_21_14_0_10_42_12</name>
    <dbReference type="NCBI Taxonomy" id="1975115"/>
    <lineage>
        <taxon>Bacteria</taxon>
        <taxon>Candidatus Zambryskiibacteriota</taxon>
    </lineage>
</organism>
<keyword evidence="1" id="KW-0540">Nuclease</keyword>
<sequence>MRYQTKKLGDVLNYEQPTKYIVNSTDYSDSYETPVLTAGKTFVKGYTNEEENIFPADKLPVIIFDDFTTASQLVDFKFKVKSSAMKIL</sequence>
<name>A0A2H0QUT4_9BACT</name>
<comment type="caution">
    <text evidence="1">The sequence shown here is derived from an EMBL/GenBank/DDBJ whole genome shotgun (WGS) entry which is preliminary data.</text>
</comment>
<proteinExistence type="predicted"/>
<keyword evidence="1" id="KW-0255">Endonuclease</keyword>
<evidence type="ECO:0000313" key="2">
    <source>
        <dbReference type="Proteomes" id="UP000231333"/>
    </source>
</evidence>
<feature type="non-terminal residue" evidence="1">
    <location>
        <position position="88"/>
    </location>
</feature>
<evidence type="ECO:0000313" key="1">
    <source>
        <dbReference type="EMBL" id="PIR37706.1"/>
    </source>
</evidence>
<gene>
    <name evidence="1" type="ORF">COV34_03075</name>
</gene>
<accession>A0A2H0QUT4</accession>
<protein>
    <submittedName>
        <fullName evidence="1">Restriction endonuclease subunit S</fullName>
    </submittedName>
</protein>
<dbReference type="EMBL" id="PCXL01000018">
    <property type="protein sequence ID" value="PIR37706.1"/>
    <property type="molecule type" value="Genomic_DNA"/>
</dbReference>